<dbReference type="eggNOG" id="COG2962">
    <property type="taxonomic scope" value="Bacteria"/>
</dbReference>
<evidence type="ECO:0000259" key="9">
    <source>
        <dbReference type="Pfam" id="PF00892"/>
    </source>
</evidence>
<feature type="transmembrane region" description="Helical" evidence="8">
    <location>
        <begin position="163"/>
        <end position="179"/>
    </location>
</feature>
<evidence type="ECO:0000256" key="2">
    <source>
        <dbReference type="ARBA" id="ARBA00007362"/>
    </source>
</evidence>
<feature type="transmembrane region" description="Helical" evidence="8">
    <location>
        <begin position="280"/>
        <end position="298"/>
    </location>
</feature>
<name>Q2RWI5_RHORT</name>
<dbReference type="Pfam" id="PF00892">
    <property type="entry name" value="EamA"/>
    <property type="match status" value="2"/>
</dbReference>
<gene>
    <name evidence="10" type="ordered locus">Rru_A0706</name>
</gene>
<keyword evidence="3" id="KW-0813">Transport</keyword>
<dbReference type="PATRIC" id="fig|269796.9.peg.758"/>
<comment type="subcellular location">
    <subcellularLocation>
        <location evidence="1">Cell membrane</location>
        <topology evidence="1">Multi-pass membrane protein</topology>
    </subcellularLocation>
</comment>
<dbReference type="SUPFAM" id="SSF103481">
    <property type="entry name" value="Multidrug resistance efflux transporter EmrE"/>
    <property type="match status" value="2"/>
</dbReference>
<dbReference type="KEGG" id="rru:Rru_A0706"/>
<protein>
    <submittedName>
        <fullName evidence="10">RarD protein</fullName>
    </submittedName>
</protein>
<keyword evidence="4" id="KW-1003">Cell membrane</keyword>
<comment type="similarity">
    <text evidence="2">Belongs to the EamA transporter family.</text>
</comment>
<feature type="transmembrane region" description="Helical" evidence="8">
    <location>
        <begin position="84"/>
        <end position="104"/>
    </location>
</feature>
<dbReference type="STRING" id="269796.Rru_A0706"/>
<dbReference type="AlphaFoldDB" id="Q2RWI5"/>
<keyword evidence="6 8" id="KW-1133">Transmembrane helix</keyword>
<dbReference type="EnsemblBacteria" id="ABC21510">
    <property type="protein sequence ID" value="ABC21510"/>
    <property type="gene ID" value="Rru_A0706"/>
</dbReference>
<dbReference type="PANTHER" id="PTHR22911">
    <property type="entry name" value="ACYL-MALONYL CONDENSING ENZYME-RELATED"/>
    <property type="match status" value="1"/>
</dbReference>
<evidence type="ECO:0000256" key="7">
    <source>
        <dbReference type="ARBA" id="ARBA00023136"/>
    </source>
</evidence>
<dbReference type="GO" id="GO:0005886">
    <property type="term" value="C:plasma membrane"/>
    <property type="evidence" value="ECO:0007669"/>
    <property type="project" value="UniProtKB-SubCell"/>
</dbReference>
<evidence type="ECO:0000256" key="1">
    <source>
        <dbReference type="ARBA" id="ARBA00004651"/>
    </source>
</evidence>
<accession>Q2RWI5</accession>
<dbReference type="EMBL" id="CP000230">
    <property type="protein sequence ID" value="ABC21510.1"/>
    <property type="molecule type" value="Genomic_DNA"/>
</dbReference>
<evidence type="ECO:0000256" key="6">
    <source>
        <dbReference type="ARBA" id="ARBA00022989"/>
    </source>
</evidence>
<keyword evidence="5 8" id="KW-0812">Transmembrane</keyword>
<dbReference type="InterPro" id="IPR000620">
    <property type="entry name" value="EamA_dom"/>
</dbReference>
<feature type="transmembrane region" description="Helical" evidence="8">
    <location>
        <begin position="140"/>
        <end position="157"/>
    </location>
</feature>
<evidence type="ECO:0000313" key="11">
    <source>
        <dbReference type="Proteomes" id="UP000001929"/>
    </source>
</evidence>
<evidence type="ECO:0000256" key="8">
    <source>
        <dbReference type="SAM" id="Phobius"/>
    </source>
</evidence>
<feature type="transmembrane region" description="Helical" evidence="8">
    <location>
        <begin position="229"/>
        <end position="247"/>
    </location>
</feature>
<sequence>MNAPMASPSLSPSPAGSSARGVAAALGAYGVWGISPLFFKAVSEVSALEILSHRVLWAMVVMGITLGLRGELAASLRFLANRRVFLLMLAATVAISINWLTFIHAATSGHAMQGSLGYYIFPLVTVVLGRLVLGEEMSRRQGLAVALAAAGVGIALWRTGSLPWISLTLASTFALYGLIRKTVSVPPLAGLFIEALLLSPVLIGLLAWIELKGGGLAFFDGPWGRSLWLMALGPLTAVPLFFFTWAARRLRLSTLGVIQYTNPTIQFALAALVFKEPVTTTELLTFGFIWAGVALYLWPVRKDPPAQEYP</sequence>
<keyword evidence="11" id="KW-1185">Reference proteome</keyword>
<feature type="domain" description="EamA" evidence="9">
    <location>
        <begin position="20"/>
        <end position="155"/>
    </location>
</feature>
<dbReference type="NCBIfam" id="TIGR00688">
    <property type="entry name" value="rarD"/>
    <property type="match status" value="1"/>
</dbReference>
<dbReference type="PhylomeDB" id="Q2RWI5"/>
<dbReference type="Proteomes" id="UP000001929">
    <property type="component" value="Chromosome"/>
</dbReference>
<feature type="transmembrane region" description="Helical" evidence="8">
    <location>
        <begin position="116"/>
        <end position="133"/>
    </location>
</feature>
<dbReference type="PANTHER" id="PTHR22911:SF137">
    <property type="entry name" value="SOLUTE CARRIER FAMILY 35 MEMBER G2-RELATED"/>
    <property type="match status" value="1"/>
</dbReference>
<proteinExistence type="inferred from homology"/>
<dbReference type="InterPro" id="IPR037185">
    <property type="entry name" value="EmrE-like"/>
</dbReference>
<evidence type="ECO:0000313" key="10">
    <source>
        <dbReference type="EMBL" id="ABC21510.1"/>
    </source>
</evidence>
<evidence type="ECO:0000256" key="4">
    <source>
        <dbReference type="ARBA" id="ARBA00022475"/>
    </source>
</evidence>
<evidence type="ECO:0000256" key="5">
    <source>
        <dbReference type="ARBA" id="ARBA00022692"/>
    </source>
</evidence>
<feature type="transmembrane region" description="Helical" evidence="8">
    <location>
        <begin position="254"/>
        <end position="274"/>
    </location>
</feature>
<feature type="transmembrane region" description="Helical" evidence="8">
    <location>
        <begin position="51"/>
        <end position="72"/>
    </location>
</feature>
<dbReference type="HOGENOM" id="CLU_054508_1_0_5"/>
<keyword evidence="7 8" id="KW-0472">Membrane</keyword>
<dbReference type="InterPro" id="IPR004626">
    <property type="entry name" value="RarD"/>
</dbReference>
<feature type="transmembrane region" description="Helical" evidence="8">
    <location>
        <begin position="191"/>
        <end position="209"/>
    </location>
</feature>
<feature type="domain" description="EamA" evidence="9">
    <location>
        <begin position="167"/>
        <end position="297"/>
    </location>
</feature>
<organism evidence="10 11">
    <name type="scientific">Rhodospirillum rubrum (strain ATCC 11170 / ATH 1.1.1 / DSM 467 / LMG 4362 / NCIMB 8255 / S1)</name>
    <dbReference type="NCBI Taxonomy" id="269796"/>
    <lineage>
        <taxon>Bacteria</taxon>
        <taxon>Pseudomonadati</taxon>
        <taxon>Pseudomonadota</taxon>
        <taxon>Alphaproteobacteria</taxon>
        <taxon>Rhodospirillales</taxon>
        <taxon>Rhodospirillaceae</taxon>
        <taxon>Rhodospirillum</taxon>
    </lineage>
</organism>
<evidence type="ECO:0000256" key="3">
    <source>
        <dbReference type="ARBA" id="ARBA00022448"/>
    </source>
</evidence>
<reference evidence="10 11" key="1">
    <citation type="journal article" date="2011" name="Stand. Genomic Sci.">
        <title>Complete genome sequence of Rhodospirillum rubrum type strain (S1).</title>
        <authorList>
            <person name="Munk A.C."/>
            <person name="Copeland A."/>
            <person name="Lucas S."/>
            <person name="Lapidus A."/>
            <person name="Del Rio T.G."/>
            <person name="Barry K."/>
            <person name="Detter J.C."/>
            <person name="Hammon N."/>
            <person name="Israni S."/>
            <person name="Pitluck S."/>
            <person name="Brettin T."/>
            <person name="Bruce D."/>
            <person name="Han C."/>
            <person name="Tapia R."/>
            <person name="Gilna P."/>
            <person name="Schmutz J."/>
            <person name="Larimer F."/>
            <person name="Land M."/>
            <person name="Kyrpides N.C."/>
            <person name="Mavromatis K."/>
            <person name="Richardson P."/>
            <person name="Rohde M."/>
            <person name="Goker M."/>
            <person name="Klenk H.P."/>
            <person name="Zhang Y."/>
            <person name="Roberts G.P."/>
            <person name="Reslewic S."/>
            <person name="Schwartz D.C."/>
        </authorList>
    </citation>
    <scope>NUCLEOTIDE SEQUENCE [LARGE SCALE GENOMIC DNA]</scope>
    <source>
        <strain evidence="11">ATCC 11170 / ATH 1.1.1 / DSM 467 / LMG 4362 / NCIMB 8255 / S1</strain>
    </source>
</reference>